<sequence>MLELEQFALQEPAFGVICGKMDVLKLLPAPQLLPSSRFMTSAADWTSSRHRHSLLGSMCDRDGTVPLKRNSGHGGRGGGYHVGAHHLGCNVERRPSGGIGQAIDVRRAKLQKSLDDLTATVIDGVLEGEHVVQVQPLPHDHQLNELNVRRVESATHVADLVVIVVDVSRGAGDVDLLVEVVRDKGGPANEGGVETKLLDPGDHVDGEVLRKHLDREARLGDEV</sequence>
<name>A0A426X4T4_ENSVE</name>
<reference evidence="1 2" key="1">
    <citation type="journal article" date="2014" name="Agronomy (Basel)">
        <title>A Draft Genome Sequence for Ensete ventricosum, the Drought-Tolerant Tree Against Hunger.</title>
        <authorList>
            <person name="Harrison J."/>
            <person name="Moore K.A."/>
            <person name="Paszkiewicz K."/>
            <person name="Jones T."/>
            <person name="Grant M."/>
            <person name="Ambacheew D."/>
            <person name="Muzemil S."/>
            <person name="Studholme D.J."/>
        </authorList>
    </citation>
    <scope>NUCLEOTIDE SEQUENCE [LARGE SCALE GENOMIC DNA]</scope>
</reference>
<dbReference type="EMBL" id="AMZH03026703">
    <property type="protein sequence ID" value="RRT34493.1"/>
    <property type="molecule type" value="Genomic_DNA"/>
</dbReference>
<accession>A0A426X4T4</accession>
<gene>
    <name evidence="1" type="ORF">B296_00048166</name>
</gene>
<dbReference type="Proteomes" id="UP000287651">
    <property type="component" value="Unassembled WGS sequence"/>
</dbReference>
<evidence type="ECO:0000313" key="1">
    <source>
        <dbReference type="EMBL" id="RRT34493.1"/>
    </source>
</evidence>
<protein>
    <submittedName>
        <fullName evidence="1">Uncharacterized protein</fullName>
    </submittedName>
</protein>
<evidence type="ECO:0000313" key="2">
    <source>
        <dbReference type="Proteomes" id="UP000287651"/>
    </source>
</evidence>
<comment type="caution">
    <text evidence="1">The sequence shown here is derived from an EMBL/GenBank/DDBJ whole genome shotgun (WGS) entry which is preliminary data.</text>
</comment>
<dbReference type="AlphaFoldDB" id="A0A426X4T4"/>
<organism evidence="1 2">
    <name type="scientific">Ensete ventricosum</name>
    <name type="common">Abyssinian banana</name>
    <name type="synonym">Musa ensete</name>
    <dbReference type="NCBI Taxonomy" id="4639"/>
    <lineage>
        <taxon>Eukaryota</taxon>
        <taxon>Viridiplantae</taxon>
        <taxon>Streptophyta</taxon>
        <taxon>Embryophyta</taxon>
        <taxon>Tracheophyta</taxon>
        <taxon>Spermatophyta</taxon>
        <taxon>Magnoliopsida</taxon>
        <taxon>Liliopsida</taxon>
        <taxon>Zingiberales</taxon>
        <taxon>Musaceae</taxon>
        <taxon>Ensete</taxon>
    </lineage>
</organism>
<proteinExistence type="predicted"/>